<keyword evidence="3" id="KW-1003">Cell membrane</keyword>
<evidence type="ECO:0000256" key="4">
    <source>
        <dbReference type="ARBA" id="ARBA00022481"/>
    </source>
</evidence>
<keyword evidence="4" id="KW-0488">Methylation</keyword>
<dbReference type="GO" id="GO:0015627">
    <property type="term" value="C:type II protein secretion system complex"/>
    <property type="evidence" value="ECO:0007669"/>
    <property type="project" value="InterPro"/>
</dbReference>
<dbReference type="InterPro" id="IPR022346">
    <property type="entry name" value="T2SS_GspH"/>
</dbReference>
<keyword evidence="8 11" id="KW-0472">Membrane</keyword>
<sequence>MANFAFELSSICALPGRRQSQRSVVRLRLTVRRGAGFSLLELLVTLAVLGIIVAVGVPSFLSMLQNSRLSGAAQESYALLQYARSDALRAGEPRYVVWQQNADNWCAAVATTSTCDCLTESCAINDVSRRLDAADYGQVALTNANFVGGSYTAFDGMRGLAEGHAGTVSYQLPNTAEVKVIVSALGRVRMCQSANFSGGFPTCS</sequence>
<proteinExistence type="inferred from homology"/>
<evidence type="ECO:0000256" key="5">
    <source>
        <dbReference type="ARBA" id="ARBA00022519"/>
    </source>
</evidence>
<evidence type="ECO:0000313" key="14">
    <source>
        <dbReference type="Proteomes" id="UP000194450"/>
    </source>
</evidence>
<dbReference type="PROSITE" id="PS00409">
    <property type="entry name" value="PROKAR_NTER_METHYL"/>
    <property type="match status" value="1"/>
</dbReference>
<dbReference type="GO" id="GO:0015628">
    <property type="term" value="P:protein secretion by the type II secretion system"/>
    <property type="evidence" value="ECO:0007669"/>
    <property type="project" value="InterPro"/>
</dbReference>
<feature type="transmembrane region" description="Helical" evidence="11">
    <location>
        <begin position="42"/>
        <end position="61"/>
    </location>
</feature>
<evidence type="ECO:0000256" key="3">
    <source>
        <dbReference type="ARBA" id="ARBA00022475"/>
    </source>
</evidence>
<dbReference type="InterPro" id="IPR045584">
    <property type="entry name" value="Pilin-like"/>
</dbReference>
<evidence type="ECO:0000256" key="8">
    <source>
        <dbReference type="ARBA" id="ARBA00023136"/>
    </source>
</evidence>
<dbReference type="Gene3D" id="3.30.700.10">
    <property type="entry name" value="Glycoprotein, Type 4 Pilin"/>
    <property type="match status" value="1"/>
</dbReference>
<reference evidence="14" key="1">
    <citation type="submission" date="2017-04" db="EMBL/GenBank/DDBJ databases">
        <authorList>
            <person name="Varghese N."/>
            <person name="Submissions S."/>
        </authorList>
    </citation>
    <scope>NUCLEOTIDE SEQUENCE [LARGE SCALE GENOMIC DNA]</scope>
</reference>
<evidence type="ECO:0000256" key="6">
    <source>
        <dbReference type="ARBA" id="ARBA00022692"/>
    </source>
</evidence>
<keyword evidence="14" id="KW-1185">Reference proteome</keyword>
<dbReference type="RefSeq" id="WP_086433872.1">
    <property type="nucleotide sequence ID" value="NZ_FXWH01000001.1"/>
</dbReference>
<dbReference type="Proteomes" id="UP000194450">
    <property type="component" value="Unassembled WGS sequence"/>
</dbReference>
<evidence type="ECO:0000256" key="11">
    <source>
        <dbReference type="SAM" id="Phobius"/>
    </source>
</evidence>
<dbReference type="GO" id="GO:0005886">
    <property type="term" value="C:plasma membrane"/>
    <property type="evidence" value="ECO:0007669"/>
    <property type="project" value="UniProtKB-SubCell"/>
</dbReference>
<evidence type="ECO:0000256" key="10">
    <source>
        <dbReference type="ARBA" id="ARBA00030775"/>
    </source>
</evidence>
<dbReference type="EMBL" id="FXWH01000001">
    <property type="protein sequence ID" value="SMQ62445.1"/>
    <property type="molecule type" value="Genomic_DNA"/>
</dbReference>
<evidence type="ECO:0000256" key="2">
    <source>
        <dbReference type="ARBA" id="ARBA00021549"/>
    </source>
</evidence>
<dbReference type="InterPro" id="IPR012902">
    <property type="entry name" value="N_methyl_site"/>
</dbReference>
<evidence type="ECO:0000256" key="1">
    <source>
        <dbReference type="ARBA" id="ARBA00004377"/>
    </source>
</evidence>
<dbReference type="AlphaFoldDB" id="A0A1Y6EIJ4"/>
<dbReference type="SUPFAM" id="SSF54523">
    <property type="entry name" value="Pili subunits"/>
    <property type="match status" value="1"/>
</dbReference>
<evidence type="ECO:0000256" key="9">
    <source>
        <dbReference type="ARBA" id="ARBA00025772"/>
    </source>
</evidence>
<dbReference type="NCBIfam" id="TIGR02532">
    <property type="entry name" value="IV_pilin_GFxxxE"/>
    <property type="match status" value="1"/>
</dbReference>
<comment type="similarity">
    <text evidence="9">Belongs to the GSP H family.</text>
</comment>
<dbReference type="OrthoDB" id="6238532at2"/>
<accession>A0A1Y6EIJ4</accession>
<feature type="domain" description="General secretion pathway GspH" evidence="12">
    <location>
        <begin position="72"/>
        <end position="186"/>
    </location>
</feature>
<dbReference type="Pfam" id="PF12019">
    <property type="entry name" value="GspH"/>
    <property type="match status" value="1"/>
</dbReference>
<evidence type="ECO:0000313" key="13">
    <source>
        <dbReference type="EMBL" id="SMQ62445.1"/>
    </source>
</evidence>
<gene>
    <name evidence="13" type="ORF">SAMN06297229_0709</name>
</gene>
<evidence type="ECO:0000256" key="7">
    <source>
        <dbReference type="ARBA" id="ARBA00022989"/>
    </source>
</evidence>
<protein>
    <recommendedName>
        <fullName evidence="2">Type II secretion system protein H</fullName>
    </recommendedName>
    <alternativeName>
        <fullName evidence="10">General secretion pathway protein H</fullName>
    </alternativeName>
</protein>
<evidence type="ECO:0000259" key="12">
    <source>
        <dbReference type="Pfam" id="PF12019"/>
    </source>
</evidence>
<dbReference type="Pfam" id="PF07963">
    <property type="entry name" value="N_methyl"/>
    <property type="match status" value="1"/>
</dbReference>
<comment type="subcellular location">
    <subcellularLocation>
        <location evidence="1">Cell inner membrane</location>
        <topology evidence="1">Single-pass membrane protein</topology>
    </subcellularLocation>
</comment>
<name>A0A1Y6EIJ4_9GAMM</name>
<organism evidence="13 14">
    <name type="scientific">Pseudidiomarina planktonica</name>
    <dbReference type="NCBI Taxonomy" id="1323738"/>
    <lineage>
        <taxon>Bacteria</taxon>
        <taxon>Pseudomonadati</taxon>
        <taxon>Pseudomonadota</taxon>
        <taxon>Gammaproteobacteria</taxon>
        <taxon>Alteromonadales</taxon>
        <taxon>Idiomarinaceae</taxon>
        <taxon>Pseudidiomarina</taxon>
    </lineage>
</organism>
<keyword evidence="7 11" id="KW-1133">Transmembrane helix</keyword>
<keyword evidence="6 11" id="KW-0812">Transmembrane</keyword>
<keyword evidence="5" id="KW-0997">Cell inner membrane</keyword>